<dbReference type="NCBIfam" id="NF045650">
    <property type="entry name" value="CD1247_Nterm"/>
    <property type="match status" value="1"/>
</dbReference>
<dbReference type="OrthoDB" id="2381377at2"/>
<gene>
    <name evidence="1" type="ORF">SAMN05660649_00063</name>
</gene>
<accession>A0A1I2MUQ5</accession>
<reference evidence="2" key="1">
    <citation type="submission" date="2016-10" db="EMBL/GenBank/DDBJ databases">
        <authorList>
            <person name="Varghese N."/>
            <person name="Submissions S."/>
        </authorList>
    </citation>
    <scope>NUCLEOTIDE SEQUENCE [LARGE SCALE GENOMIC DNA]</scope>
    <source>
        <strain evidence="2">DSM 17038</strain>
    </source>
</reference>
<sequence>MSDLRSKVAYLQGLSTGLNLEGESKEGKIIQNIISVLEDFADSFSELENAQEQLEDYVETIDEDLYSLETDLDEEDMEDYVEVDCPRCGETVLFDSGIVEDEDIIEVTCPNCDEVVFVNDDSFESADDVEEITGQAVASVEEDL</sequence>
<dbReference type="AlphaFoldDB" id="A0A1I2MUQ5"/>
<proteinExistence type="predicted"/>
<name>A0A1I2MUQ5_9FIRM</name>
<evidence type="ECO:0000313" key="2">
    <source>
        <dbReference type="Proteomes" id="UP000199337"/>
    </source>
</evidence>
<dbReference type="InterPro" id="IPR054688">
    <property type="entry name" value="CD1247_N"/>
</dbReference>
<dbReference type="EMBL" id="FOOX01000001">
    <property type="protein sequence ID" value="SFF93217.1"/>
    <property type="molecule type" value="Genomic_DNA"/>
</dbReference>
<evidence type="ECO:0008006" key="3">
    <source>
        <dbReference type="Google" id="ProtNLM"/>
    </source>
</evidence>
<dbReference type="RefSeq" id="WP_092467564.1">
    <property type="nucleotide sequence ID" value="NZ_FOOX01000001.1"/>
</dbReference>
<evidence type="ECO:0000313" key="1">
    <source>
        <dbReference type="EMBL" id="SFF93217.1"/>
    </source>
</evidence>
<protein>
    <recommendedName>
        <fullName evidence="3">MJ0042 family finger-like domain-containing protein</fullName>
    </recommendedName>
</protein>
<organism evidence="1 2">
    <name type="scientific">Desulfotruncus arcticus DSM 17038</name>
    <dbReference type="NCBI Taxonomy" id="1121424"/>
    <lineage>
        <taxon>Bacteria</taxon>
        <taxon>Bacillati</taxon>
        <taxon>Bacillota</taxon>
        <taxon>Clostridia</taxon>
        <taxon>Eubacteriales</taxon>
        <taxon>Desulfallaceae</taxon>
        <taxon>Desulfotruncus</taxon>
    </lineage>
</organism>
<keyword evidence="2" id="KW-1185">Reference proteome</keyword>
<dbReference type="Proteomes" id="UP000199337">
    <property type="component" value="Unassembled WGS sequence"/>
</dbReference>
<dbReference type="STRING" id="341036.SAMN05660649_00063"/>